<name>A0A9W7FA20_9STRA</name>
<proteinExistence type="predicted"/>
<gene>
    <name evidence="2" type="ORF">TrRE_jg2427</name>
</gene>
<dbReference type="InterPro" id="IPR055418">
    <property type="entry name" value="UFD1_N2"/>
</dbReference>
<keyword evidence="3" id="KW-1185">Reference proteome</keyword>
<dbReference type="InterPro" id="IPR042299">
    <property type="entry name" value="Ufd1-like_Nn"/>
</dbReference>
<protein>
    <recommendedName>
        <fullName evidence="1">Ubiquitin fusion degradation protein UFD1 N-terminal subdomain 2 domain-containing protein</fullName>
    </recommendedName>
</protein>
<dbReference type="OrthoDB" id="422728at2759"/>
<dbReference type="Pfam" id="PF24842">
    <property type="entry name" value="UFD1_N2"/>
    <property type="match status" value="1"/>
</dbReference>
<dbReference type="Gene3D" id="2.40.40.50">
    <property type="entry name" value="Ubiquitin fusion degradation protein UFD1, N-terminal domain"/>
    <property type="match status" value="1"/>
</dbReference>
<accession>A0A9W7FA20</accession>
<evidence type="ECO:0000313" key="3">
    <source>
        <dbReference type="Proteomes" id="UP001165082"/>
    </source>
</evidence>
<sequence length="195" mass="21917">MGHFSRGKLQDGDKCCLPPSYWKAIQKYDVEVPWAVRIRRIDKDPDIYREGGQVLKTQERVNRPKVINGPRDIVGARDSVLGSPLDFRAGSQYVYLPSWMFRSLSLRPGSAVRVELVSSPLKMGGLIKLCPLTFNRPGAGDGGVEVGRGEDFLKISNHQAVLETELKHYSTITPGCVISFVYNGRRFYFEVKETP</sequence>
<dbReference type="Gene3D" id="3.10.330.10">
    <property type="match status" value="1"/>
</dbReference>
<dbReference type="GO" id="GO:0036503">
    <property type="term" value="P:ERAD pathway"/>
    <property type="evidence" value="ECO:0007669"/>
    <property type="project" value="TreeGrafter"/>
</dbReference>
<organism evidence="2 3">
    <name type="scientific">Triparma retinervis</name>
    <dbReference type="NCBI Taxonomy" id="2557542"/>
    <lineage>
        <taxon>Eukaryota</taxon>
        <taxon>Sar</taxon>
        <taxon>Stramenopiles</taxon>
        <taxon>Ochrophyta</taxon>
        <taxon>Bolidophyceae</taxon>
        <taxon>Parmales</taxon>
        <taxon>Triparmaceae</taxon>
        <taxon>Triparma</taxon>
    </lineage>
</organism>
<reference evidence="2" key="1">
    <citation type="submission" date="2022-07" db="EMBL/GenBank/DDBJ databases">
        <title>Genome analysis of Parmales, a sister group of diatoms, reveals the evolutionary specialization of diatoms from phago-mixotrophs to photoautotrophs.</title>
        <authorList>
            <person name="Ban H."/>
            <person name="Sato S."/>
            <person name="Yoshikawa S."/>
            <person name="Kazumasa Y."/>
            <person name="Nakamura Y."/>
            <person name="Ichinomiya M."/>
            <person name="Saitoh K."/>
            <person name="Sato N."/>
            <person name="Blanc-Mathieu R."/>
            <person name="Endo H."/>
            <person name="Kuwata A."/>
            <person name="Ogata H."/>
        </authorList>
    </citation>
    <scope>NUCLEOTIDE SEQUENCE</scope>
</reference>
<feature type="domain" description="Ubiquitin fusion degradation protein UFD1 N-terminal subdomain 2" evidence="1">
    <location>
        <begin position="150"/>
        <end position="194"/>
    </location>
</feature>
<dbReference type="PANTHER" id="PTHR12555:SF13">
    <property type="entry name" value="UBIQUITIN RECOGNITION FACTOR IN ER-ASSOCIATED DEGRADATION PROTEIN 1"/>
    <property type="match status" value="1"/>
</dbReference>
<dbReference type="Proteomes" id="UP001165082">
    <property type="component" value="Unassembled WGS sequence"/>
</dbReference>
<dbReference type="GO" id="GO:0031593">
    <property type="term" value="F:polyubiquitin modification-dependent protein binding"/>
    <property type="evidence" value="ECO:0007669"/>
    <property type="project" value="TreeGrafter"/>
</dbReference>
<comment type="caution">
    <text evidence="2">The sequence shown here is derived from an EMBL/GenBank/DDBJ whole genome shotgun (WGS) entry which is preliminary data.</text>
</comment>
<evidence type="ECO:0000259" key="1">
    <source>
        <dbReference type="Pfam" id="PF24842"/>
    </source>
</evidence>
<evidence type="ECO:0000313" key="2">
    <source>
        <dbReference type="EMBL" id="GMI08321.1"/>
    </source>
</evidence>
<dbReference type="EMBL" id="BRXZ01000259">
    <property type="protein sequence ID" value="GMI08321.1"/>
    <property type="molecule type" value="Genomic_DNA"/>
</dbReference>
<dbReference type="GO" id="GO:0006511">
    <property type="term" value="P:ubiquitin-dependent protein catabolic process"/>
    <property type="evidence" value="ECO:0007669"/>
    <property type="project" value="InterPro"/>
</dbReference>
<dbReference type="InterPro" id="IPR004854">
    <property type="entry name" value="Ufd1-like"/>
</dbReference>
<dbReference type="GO" id="GO:0034098">
    <property type="term" value="C:VCP-NPL4-UFD1 AAA ATPase complex"/>
    <property type="evidence" value="ECO:0007669"/>
    <property type="project" value="TreeGrafter"/>
</dbReference>
<dbReference type="PANTHER" id="PTHR12555">
    <property type="entry name" value="UBIQUITIN FUSION DEGRADATON PROTEIN 1"/>
    <property type="match status" value="1"/>
</dbReference>
<dbReference type="AlphaFoldDB" id="A0A9W7FA20"/>